<dbReference type="AlphaFoldDB" id="A0A1P8UY42"/>
<keyword evidence="3 8" id="KW-0808">Transferase</keyword>
<evidence type="ECO:0000256" key="6">
    <source>
        <dbReference type="SAM" id="Phobius"/>
    </source>
</evidence>
<dbReference type="SMART" id="SM00563">
    <property type="entry name" value="PlsC"/>
    <property type="match status" value="1"/>
</dbReference>
<evidence type="ECO:0000256" key="5">
    <source>
        <dbReference type="ARBA" id="ARBA00023315"/>
    </source>
</evidence>
<evidence type="ECO:0000313" key="9">
    <source>
        <dbReference type="Proteomes" id="UP000187059"/>
    </source>
</evidence>
<evidence type="ECO:0000256" key="1">
    <source>
        <dbReference type="ARBA" id="ARBA00005189"/>
    </source>
</evidence>
<dbReference type="Pfam" id="PF01553">
    <property type="entry name" value="Acyltransferase"/>
    <property type="match status" value="1"/>
</dbReference>
<keyword evidence="4" id="KW-0443">Lipid metabolism</keyword>
<dbReference type="KEGG" id="paby:Ga0080574_TMP3963"/>
<dbReference type="Proteomes" id="UP000187059">
    <property type="component" value="Chromosome"/>
</dbReference>
<evidence type="ECO:0000256" key="3">
    <source>
        <dbReference type="ARBA" id="ARBA00022679"/>
    </source>
</evidence>
<sequence>MSGPTWRGDAPPEIRLRGADWLRVGWRGLLLGGLVLLGLVLKLLLRLIERPLCGQSRPVTPWISQGVCRAAFVILGIPVTVSGPRMIGPGALVANHSSWLDIFALNARRNVYFVSKAEVANWPLIGWLARATGTVFITRDPRQAAEQKRIFEERLLHGHRLLFFPEGTSTDGQRVLSFKSTLFAAFFSEHLKHELQVQAVTVIYHAPEGEDPRFYGWWGDMEFGPHLLKLLGARHRGRVELIYHPPVRVDAHPNRKTLAAHLEAQVRAAHPSGGA</sequence>
<dbReference type="EC" id="2.3.1.51" evidence="8"/>
<keyword evidence="6" id="KW-1133">Transmembrane helix</keyword>
<evidence type="ECO:0000256" key="2">
    <source>
        <dbReference type="ARBA" id="ARBA00022516"/>
    </source>
</evidence>
<proteinExistence type="predicted"/>
<evidence type="ECO:0000313" key="8">
    <source>
        <dbReference type="EMBL" id="APZ54297.1"/>
    </source>
</evidence>
<evidence type="ECO:0000256" key="4">
    <source>
        <dbReference type="ARBA" id="ARBA00023098"/>
    </source>
</evidence>
<dbReference type="InterPro" id="IPR002123">
    <property type="entry name" value="Plipid/glycerol_acylTrfase"/>
</dbReference>
<evidence type="ECO:0000259" key="7">
    <source>
        <dbReference type="SMART" id="SM00563"/>
    </source>
</evidence>
<gene>
    <name evidence="8" type="ORF">Ga0080574_TMP3963</name>
</gene>
<dbReference type="PANTHER" id="PTHR10434">
    <property type="entry name" value="1-ACYL-SN-GLYCEROL-3-PHOSPHATE ACYLTRANSFERASE"/>
    <property type="match status" value="1"/>
</dbReference>
<dbReference type="EMBL" id="CP015093">
    <property type="protein sequence ID" value="APZ54297.1"/>
    <property type="molecule type" value="Genomic_DNA"/>
</dbReference>
<feature type="domain" description="Phospholipid/glycerol acyltransferase" evidence="7">
    <location>
        <begin position="90"/>
        <end position="205"/>
    </location>
</feature>
<comment type="pathway">
    <text evidence="1">Lipid metabolism.</text>
</comment>
<keyword evidence="5 8" id="KW-0012">Acyltransferase</keyword>
<protein>
    <submittedName>
        <fullName evidence="8">Lyso-ornithine lipid acyltransferase</fullName>
        <ecNumber evidence="8">2.3.1.51</ecNumber>
    </submittedName>
</protein>
<dbReference type="SUPFAM" id="SSF69593">
    <property type="entry name" value="Glycerol-3-phosphate (1)-acyltransferase"/>
    <property type="match status" value="1"/>
</dbReference>
<dbReference type="STRING" id="1250539.Ga0080574_TMP3963"/>
<dbReference type="PANTHER" id="PTHR10434:SF64">
    <property type="entry name" value="1-ACYL-SN-GLYCEROL-3-PHOSPHATE ACYLTRANSFERASE-RELATED"/>
    <property type="match status" value="1"/>
</dbReference>
<dbReference type="CDD" id="cd07989">
    <property type="entry name" value="LPLAT_AGPAT-like"/>
    <property type="match status" value="1"/>
</dbReference>
<accession>A0A1P8UY42</accession>
<feature type="transmembrane region" description="Helical" evidence="6">
    <location>
        <begin position="24"/>
        <end position="45"/>
    </location>
</feature>
<keyword evidence="6" id="KW-0812">Transmembrane</keyword>
<keyword evidence="9" id="KW-1185">Reference proteome</keyword>
<organism evidence="8 9">
    <name type="scientific">Salipiger abyssi</name>
    <dbReference type="NCBI Taxonomy" id="1250539"/>
    <lineage>
        <taxon>Bacteria</taxon>
        <taxon>Pseudomonadati</taxon>
        <taxon>Pseudomonadota</taxon>
        <taxon>Alphaproteobacteria</taxon>
        <taxon>Rhodobacterales</taxon>
        <taxon>Roseobacteraceae</taxon>
        <taxon>Salipiger</taxon>
    </lineage>
</organism>
<name>A0A1P8UY42_9RHOB</name>
<dbReference type="RefSeq" id="WP_076703634.1">
    <property type="nucleotide sequence ID" value="NZ_CP015093.1"/>
</dbReference>
<dbReference type="OrthoDB" id="9806880at2"/>
<keyword evidence="6" id="KW-0472">Membrane</keyword>
<dbReference type="GO" id="GO:0003841">
    <property type="term" value="F:1-acylglycerol-3-phosphate O-acyltransferase activity"/>
    <property type="evidence" value="ECO:0007669"/>
    <property type="project" value="UniProtKB-EC"/>
</dbReference>
<reference evidence="8 9" key="1">
    <citation type="submission" date="2016-04" db="EMBL/GenBank/DDBJ databases">
        <title>Deep-sea bacteria in the southern Pacific.</title>
        <authorList>
            <person name="Tang K."/>
        </authorList>
    </citation>
    <scope>NUCLEOTIDE SEQUENCE [LARGE SCALE GENOMIC DNA]</scope>
    <source>
        <strain evidence="8 9">JLT2014</strain>
    </source>
</reference>
<keyword evidence="2" id="KW-0444">Lipid biosynthesis</keyword>
<dbReference type="GO" id="GO:0006654">
    <property type="term" value="P:phosphatidic acid biosynthetic process"/>
    <property type="evidence" value="ECO:0007669"/>
    <property type="project" value="TreeGrafter"/>
</dbReference>